<protein>
    <submittedName>
        <fullName evidence="7">O-antigen export protein</fullName>
    </submittedName>
</protein>
<gene>
    <name evidence="7" type="ORF">PM10SUCC1_06700</name>
</gene>
<sequence>MDAARRNKSIKKHIGLGLIFRIGGIVANLMVIPVTLKLLGQEKFGIWVTLLTVINWVSFFDMGIGNGLRNKVTECLSHDDREKAREYVTTAYIVMGGAVVAAALVYLAISRAVSWDRVFNSKSVGGGDMYLLMGIVVVGALINFAVSLAIQLYYSVQKASAGSLGNFLSQAGTLLLLGYFLKFGSLSIKGVALINMGALVATNLILNWTFFKGHTFLLPSLRYFRREKVGSLVMLGGKFFVIQMATVVILTTDNMIITRLLGPEYVSGYNIVSKLFSLIIIGHGIILAPLWSAYTEAYSRKDGEWLMRNRRIMYLLMLPIVAGAALLFAIYPYIIKIWIGEDLGISRSLVALFAIYTVIYTWSNLHMHLLNGLGRVRYQLPVWVFQGAINIPLSIYFVRVHNMGVNGVMLGTTLSLVIFAIMAPVELNYTIGRVGAGKE</sequence>
<comment type="caution">
    <text evidence="7">The sequence shown here is derived from an EMBL/GenBank/DDBJ whole genome shotgun (WGS) entry which is preliminary data.</text>
</comment>
<accession>A0A9W6GJK5</accession>
<keyword evidence="8" id="KW-1185">Reference proteome</keyword>
<evidence type="ECO:0000256" key="2">
    <source>
        <dbReference type="ARBA" id="ARBA00022475"/>
    </source>
</evidence>
<name>A0A9W6GJK5_9FUSO</name>
<dbReference type="InterPro" id="IPR050833">
    <property type="entry name" value="Poly_Biosynth_Transport"/>
</dbReference>
<feature type="transmembrane region" description="Helical" evidence="6">
    <location>
        <begin position="193"/>
        <end position="211"/>
    </location>
</feature>
<evidence type="ECO:0000256" key="6">
    <source>
        <dbReference type="SAM" id="Phobius"/>
    </source>
</evidence>
<feature type="transmembrane region" description="Helical" evidence="6">
    <location>
        <begin position="89"/>
        <end position="109"/>
    </location>
</feature>
<evidence type="ECO:0000256" key="4">
    <source>
        <dbReference type="ARBA" id="ARBA00022989"/>
    </source>
</evidence>
<feature type="transmembrane region" description="Helical" evidence="6">
    <location>
        <begin position="404"/>
        <end position="423"/>
    </location>
</feature>
<feature type="transmembrane region" description="Helical" evidence="6">
    <location>
        <begin position="378"/>
        <end position="398"/>
    </location>
</feature>
<feature type="transmembrane region" description="Helical" evidence="6">
    <location>
        <begin position="14"/>
        <end position="32"/>
    </location>
</feature>
<evidence type="ECO:0000256" key="3">
    <source>
        <dbReference type="ARBA" id="ARBA00022692"/>
    </source>
</evidence>
<feature type="transmembrane region" description="Helical" evidence="6">
    <location>
        <begin position="271"/>
        <end position="291"/>
    </location>
</feature>
<dbReference type="AlphaFoldDB" id="A0A9W6GJK5"/>
<feature type="transmembrane region" description="Helical" evidence="6">
    <location>
        <begin position="346"/>
        <end position="366"/>
    </location>
</feature>
<feature type="transmembrane region" description="Helical" evidence="6">
    <location>
        <begin position="232"/>
        <end position="251"/>
    </location>
</feature>
<reference evidence="7" key="1">
    <citation type="submission" date="2022-12" db="EMBL/GenBank/DDBJ databases">
        <title>Reference genome sequencing for broad-spectrum identification of bacterial and archaeal isolates by mass spectrometry.</title>
        <authorList>
            <person name="Sekiguchi Y."/>
            <person name="Tourlousse D.M."/>
        </authorList>
    </citation>
    <scope>NUCLEOTIDE SEQUENCE</scope>
    <source>
        <strain evidence="7">10succ1</strain>
    </source>
</reference>
<feature type="transmembrane region" description="Helical" evidence="6">
    <location>
        <begin position="44"/>
        <end position="68"/>
    </location>
</feature>
<dbReference type="PANTHER" id="PTHR30250:SF11">
    <property type="entry name" value="O-ANTIGEN TRANSPORTER-RELATED"/>
    <property type="match status" value="1"/>
</dbReference>
<feature type="transmembrane region" description="Helical" evidence="6">
    <location>
        <begin position="161"/>
        <end position="181"/>
    </location>
</feature>
<evidence type="ECO:0000256" key="5">
    <source>
        <dbReference type="ARBA" id="ARBA00023136"/>
    </source>
</evidence>
<feature type="transmembrane region" description="Helical" evidence="6">
    <location>
        <begin position="312"/>
        <end position="334"/>
    </location>
</feature>
<dbReference type="RefSeq" id="WP_281833438.1">
    <property type="nucleotide sequence ID" value="NZ_BSDY01000002.1"/>
</dbReference>
<evidence type="ECO:0000313" key="7">
    <source>
        <dbReference type="EMBL" id="GLI55155.1"/>
    </source>
</evidence>
<keyword evidence="2" id="KW-1003">Cell membrane</keyword>
<dbReference type="PANTHER" id="PTHR30250">
    <property type="entry name" value="PST FAMILY PREDICTED COLANIC ACID TRANSPORTER"/>
    <property type="match status" value="1"/>
</dbReference>
<evidence type="ECO:0000256" key="1">
    <source>
        <dbReference type="ARBA" id="ARBA00004651"/>
    </source>
</evidence>
<evidence type="ECO:0000313" key="8">
    <source>
        <dbReference type="Proteomes" id="UP001144471"/>
    </source>
</evidence>
<organism evidence="7 8">
    <name type="scientific">Propionigenium maris DSM 9537</name>
    <dbReference type="NCBI Taxonomy" id="1123000"/>
    <lineage>
        <taxon>Bacteria</taxon>
        <taxon>Fusobacteriati</taxon>
        <taxon>Fusobacteriota</taxon>
        <taxon>Fusobacteriia</taxon>
        <taxon>Fusobacteriales</taxon>
        <taxon>Fusobacteriaceae</taxon>
        <taxon>Propionigenium</taxon>
    </lineage>
</organism>
<keyword evidence="5 6" id="KW-0472">Membrane</keyword>
<dbReference type="Proteomes" id="UP001144471">
    <property type="component" value="Unassembled WGS sequence"/>
</dbReference>
<dbReference type="GO" id="GO:0005886">
    <property type="term" value="C:plasma membrane"/>
    <property type="evidence" value="ECO:0007669"/>
    <property type="project" value="UniProtKB-SubCell"/>
</dbReference>
<keyword evidence="3 6" id="KW-0812">Transmembrane</keyword>
<feature type="transmembrane region" description="Helical" evidence="6">
    <location>
        <begin position="129"/>
        <end position="154"/>
    </location>
</feature>
<keyword evidence="4 6" id="KW-1133">Transmembrane helix</keyword>
<dbReference type="EMBL" id="BSDY01000002">
    <property type="protein sequence ID" value="GLI55155.1"/>
    <property type="molecule type" value="Genomic_DNA"/>
</dbReference>
<comment type="subcellular location">
    <subcellularLocation>
        <location evidence="1">Cell membrane</location>
        <topology evidence="1">Multi-pass membrane protein</topology>
    </subcellularLocation>
</comment>
<proteinExistence type="predicted"/>